<sequence length="442" mass="47260">MQICPGRRPGSCVLAVVSAAETVQGRMRRGTAVSHRLKALACYPQLQPRFPSLEWKLLQASFSKGDTLGISLEDLVSEESMLCGETTCPASLRKQLEISASGDGGGQPQAHEQRGSNLGEGPRLPEQSLKNPYSSSSQPCPALPSPAQRLRKSQQAACAFGLHPWRARNRNAAPGNGSRLGRAGVSTVLGAGPSAHADSLLGRAGEWGGTPRQRRICGPSQLDSAEMLKGCSSWNARTGPHRKCTSWGDWSLSPIPGSHGGAVPGRITLSNQPQTAILHINKPGCPGNTTIQGEGQVPQPRDPRQPVHEPARSFWAALPQWPPRSIVESSLGTLGSELLALRGRRQEREKGSEGVSVTRLALWAIGPLERLCRTHLRIAQGTRKLGNSSTSSHPSWLWVAPMGLQLLKHTAGESSQTGTRRCLRVKAATVRGKGSWQGPNST</sequence>
<feature type="region of interest" description="Disordered" evidence="1">
    <location>
        <begin position="99"/>
        <end position="148"/>
    </location>
</feature>
<evidence type="ECO:0000256" key="1">
    <source>
        <dbReference type="SAM" id="MobiDB-lite"/>
    </source>
</evidence>
<evidence type="ECO:0000313" key="3">
    <source>
        <dbReference type="Proteomes" id="UP000299084"/>
    </source>
</evidence>
<reference evidence="2 3" key="1">
    <citation type="journal article" date="2019" name="Mol. Ecol. Resour.">
        <title>Improving Illumina assemblies with Hi-C and long reads: an example with the North African dromedary.</title>
        <authorList>
            <person name="Elbers J.P."/>
            <person name="Rogers M.F."/>
            <person name="Perelman P.L."/>
            <person name="Proskuryakova A.A."/>
            <person name="Serdyukova N.A."/>
            <person name="Johnson W.E."/>
            <person name="Horin P."/>
            <person name="Corander J."/>
            <person name="Murphy D."/>
            <person name="Burger P.A."/>
        </authorList>
    </citation>
    <scope>NUCLEOTIDE SEQUENCE [LARGE SCALE GENOMIC DNA]</scope>
    <source>
        <strain evidence="2">Drom800</strain>
        <tissue evidence="2">Blood</tissue>
    </source>
</reference>
<accession>A0A5N4DKM4</accession>
<dbReference type="EMBL" id="JWIN03000011">
    <property type="protein sequence ID" value="KAB1271617.1"/>
    <property type="molecule type" value="Genomic_DNA"/>
</dbReference>
<feature type="compositionally biased region" description="Polar residues" evidence="1">
    <location>
        <begin position="128"/>
        <end position="139"/>
    </location>
</feature>
<feature type="region of interest" description="Disordered" evidence="1">
    <location>
        <begin position="288"/>
        <end position="307"/>
    </location>
</feature>
<name>A0A5N4DKM4_CAMDR</name>
<dbReference type="AlphaFoldDB" id="A0A5N4DKM4"/>
<organism evidence="2 3">
    <name type="scientific">Camelus dromedarius</name>
    <name type="common">Dromedary</name>
    <name type="synonym">Arabian camel</name>
    <dbReference type="NCBI Taxonomy" id="9838"/>
    <lineage>
        <taxon>Eukaryota</taxon>
        <taxon>Metazoa</taxon>
        <taxon>Chordata</taxon>
        <taxon>Craniata</taxon>
        <taxon>Vertebrata</taxon>
        <taxon>Euteleostomi</taxon>
        <taxon>Mammalia</taxon>
        <taxon>Eutheria</taxon>
        <taxon>Laurasiatheria</taxon>
        <taxon>Artiodactyla</taxon>
        <taxon>Tylopoda</taxon>
        <taxon>Camelidae</taxon>
        <taxon>Camelus</taxon>
    </lineage>
</organism>
<keyword evidence="3" id="KW-1185">Reference proteome</keyword>
<dbReference type="Proteomes" id="UP000299084">
    <property type="component" value="Unassembled WGS sequence"/>
</dbReference>
<evidence type="ECO:0000313" key="2">
    <source>
        <dbReference type="EMBL" id="KAB1271617.1"/>
    </source>
</evidence>
<gene>
    <name evidence="2" type="ORF">Cadr_000009506</name>
</gene>
<protein>
    <submittedName>
        <fullName evidence="2">Uncharacterized protein</fullName>
    </submittedName>
</protein>
<comment type="caution">
    <text evidence="2">The sequence shown here is derived from an EMBL/GenBank/DDBJ whole genome shotgun (WGS) entry which is preliminary data.</text>
</comment>
<proteinExistence type="predicted"/>